<accession>A0A9P6T7C6</accession>
<proteinExistence type="predicted"/>
<comment type="caution">
    <text evidence="1">The sequence shown here is derived from an EMBL/GenBank/DDBJ whole genome shotgun (WGS) entry which is preliminary data.</text>
</comment>
<keyword evidence="2" id="KW-1185">Reference proteome</keyword>
<organism evidence="1 2">
    <name type="scientific">Cronartium quercuum f. sp. fusiforme G11</name>
    <dbReference type="NCBI Taxonomy" id="708437"/>
    <lineage>
        <taxon>Eukaryota</taxon>
        <taxon>Fungi</taxon>
        <taxon>Dikarya</taxon>
        <taxon>Basidiomycota</taxon>
        <taxon>Pucciniomycotina</taxon>
        <taxon>Pucciniomycetes</taxon>
        <taxon>Pucciniales</taxon>
        <taxon>Coleosporiaceae</taxon>
        <taxon>Cronartium</taxon>
    </lineage>
</organism>
<name>A0A9P6T7C6_9BASI</name>
<evidence type="ECO:0000313" key="2">
    <source>
        <dbReference type="Proteomes" id="UP000886653"/>
    </source>
</evidence>
<reference evidence="1" key="1">
    <citation type="submission" date="2013-11" db="EMBL/GenBank/DDBJ databases">
        <title>Genome sequence of the fusiform rust pathogen reveals effectors for host alternation and coevolution with pine.</title>
        <authorList>
            <consortium name="DOE Joint Genome Institute"/>
            <person name="Smith K."/>
            <person name="Pendleton A."/>
            <person name="Kubisiak T."/>
            <person name="Anderson C."/>
            <person name="Salamov A."/>
            <person name="Aerts A."/>
            <person name="Riley R."/>
            <person name="Clum A."/>
            <person name="Lindquist E."/>
            <person name="Ence D."/>
            <person name="Campbell M."/>
            <person name="Kronenberg Z."/>
            <person name="Feau N."/>
            <person name="Dhillon B."/>
            <person name="Hamelin R."/>
            <person name="Burleigh J."/>
            <person name="Smith J."/>
            <person name="Yandell M."/>
            <person name="Nelson C."/>
            <person name="Grigoriev I."/>
            <person name="Davis J."/>
        </authorList>
    </citation>
    <scope>NUCLEOTIDE SEQUENCE</scope>
    <source>
        <strain evidence="1">G11</strain>
    </source>
</reference>
<dbReference type="EMBL" id="MU167386">
    <property type="protein sequence ID" value="KAG0141445.1"/>
    <property type="molecule type" value="Genomic_DNA"/>
</dbReference>
<protein>
    <submittedName>
        <fullName evidence="1">Uncharacterized protein</fullName>
    </submittedName>
</protein>
<dbReference type="AlphaFoldDB" id="A0A9P6T7C6"/>
<dbReference type="Proteomes" id="UP000886653">
    <property type="component" value="Unassembled WGS sequence"/>
</dbReference>
<sequence>MTLLTANIFAYVTASDKGGWGVPVCNATTSCSYNPKDCKKALKAFFTNSSGVYTSHNGNVEGSAYLDFDKKHYNTCTVGIGNNVNGCQAHREYFLKGGYKHPNASLHGLLKTCAPKQQCGSVSLLPDPSLHQPGLRCRWVIEVVQNQS</sequence>
<gene>
    <name evidence="1" type="ORF">CROQUDRAFT_136143</name>
</gene>
<evidence type="ECO:0000313" key="1">
    <source>
        <dbReference type="EMBL" id="KAG0141445.1"/>
    </source>
</evidence>